<keyword evidence="3" id="KW-1185">Reference proteome</keyword>
<evidence type="ECO:0000313" key="3">
    <source>
        <dbReference type="Proteomes" id="UP001168528"/>
    </source>
</evidence>
<name>A0ABT8RGH6_9BACT</name>
<comment type="caution">
    <text evidence="2">The sequence shown here is derived from an EMBL/GenBank/DDBJ whole genome shotgun (WGS) entry which is preliminary data.</text>
</comment>
<proteinExistence type="predicted"/>
<dbReference type="InterPro" id="IPR038468">
    <property type="entry name" value="MmpS_C"/>
</dbReference>
<protein>
    <submittedName>
        <fullName evidence="2">Uncharacterized protein</fullName>
    </submittedName>
</protein>
<evidence type="ECO:0000313" key="2">
    <source>
        <dbReference type="EMBL" id="MDO1449905.1"/>
    </source>
</evidence>
<feature type="chain" id="PRO_5045211534" evidence="1">
    <location>
        <begin position="22"/>
        <end position="137"/>
    </location>
</feature>
<dbReference type="Proteomes" id="UP001168528">
    <property type="component" value="Unassembled WGS sequence"/>
</dbReference>
<dbReference type="PROSITE" id="PS51257">
    <property type="entry name" value="PROKAR_LIPOPROTEIN"/>
    <property type="match status" value="1"/>
</dbReference>
<dbReference type="Gene3D" id="2.60.40.2880">
    <property type="entry name" value="MmpS1-5, C-terminal soluble domain"/>
    <property type="match status" value="1"/>
</dbReference>
<dbReference type="EMBL" id="JAUKPO010000023">
    <property type="protein sequence ID" value="MDO1449905.1"/>
    <property type="molecule type" value="Genomic_DNA"/>
</dbReference>
<feature type="signal peptide" evidence="1">
    <location>
        <begin position="1"/>
        <end position="21"/>
    </location>
</feature>
<reference evidence="2" key="1">
    <citation type="submission" date="2023-07" db="EMBL/GenBank/DDBJ databases">
        <title>The genome sequence of Rhodocytophaga aerolata KACC 12507.</title>
        <authorList>
            <person name="Zhang X."/>
        </authorList>
    </citation>
    <scope>NUCLEOTIDE SEQUENCE</scope>
    <source>
        <strain evidence="2">KACC 12507</strain>
    </source>
</reference>
<evidence type="ECO:0000256" key="1">
    <source>
        <dbReference type="SAM" id="SignalP"/>
    </source>
</evidence>
<sequence>MNFTKTLKALSIFAISFFVLACSKDDPKPAKSRGIKFEVSGSFASTLSATYINASGGGTVESITSLPWNKNITYTPSVPSMAISIGATGGTAGQTVRIKVFAGGTLVSYTPGVADGSGMVVITSPAYIFYVWDCQKT</sequence>
<accession>A0ABT8RGH6</accession>
<dbReference type="RefSeq" id="WP_302040708.1">
    <property type="nucleotide sequence ID" value="NZ_JAUKPO010000023.1"/>
</dbReference>
<gene>
    <name evidence="2" type="ORF">Q0590_26735</name>
</gene>
<organism evidence="2 3">
    <name type="scientific">Rhodocytophaga aerolata</name>
    <dbReference type="NCBI Taxonomy" id="455078"/>
    <lineage>
        <taxon>Bacteria</taxon>
        <taxon>Pseudomonadati</taxon>
        <taxon>Bacteroidota</taxon>
        <taxon>Cytophagia</taxon>
        <taxon>Cytophagales</taxon>
        <taxon>Rhodocytophagaceae</taxon>
        <taxon>Rhodocytophaga</taxon>
    </lineage>
</organism>
<keyword evidence="1" id="KW-0732">Signal</keyword>